<dbReference type="Gene3D" id="1.10.1450.10">
    <property type="entry name" value="Tetraspanin"/>
    <property type="match status" value="2"/>
</dbReference>
<dbReference type="InterPro" id="IPR008952">
    <property type="entry name" value="Tetraspanin_EC2_sf"/>
</dbReference>
<feature type="transmembrane region" description="Helical" evidence="5">
    <location>
        <begin position="490"/>
        <end position="516"/>
    </location>
</feature>
<dbReference type="Proteomes" id="UP001231518">
    <property type="component" value="Chromosome 7"/>
</dbReference>
<evidence type="ECO:0000256" key="1">
    <source>
        <dbReference type="ARBA" id="ARBA00004141"/>
    </source>
</evidence>
<evidence type="ECO:0000256" key="3">
    <source>
        <dbReference type="ARBA" id="ARBA00022989"/>
    </source>
</evidence>
<gene>
    <name evidence="6" type="ORF">PYW07_016156</name>
</gene>
<evidence type="ECO:0000313" key="7">
    <source>
        <dbReference type="Proteomes" id="UP001231518"/>
    </source>
</evidence>
<keyword evidence="4 5" id="KW-0472">Membrane</keyword>
<dbReference type="AlphaFoldDB" id="A0AAD7YRE1"/>
<name>A0AAD7YRE1_MYTSE</name>
<evidence type="ECO:0000256" key="4">
    <source>
        <dbReference type="ARBA" id="ARBA00023136"/>
    </source>
</evidence>
<dbReference type="Pfam" id="PF00335">
    <property type="entry name" value="Tetraspanin"/>
    <property type="match status" value="3"/>
</dbReference>
<keyword evidence="2 5" id="KW-0812">Transmembrane</keyword>
<dbReference type="InterPro" id="IPR018499">
    <property type="entry name" value="Tetraspanin/Peripherin"/>
</dbReference>
<feature type="transmembrane region" description="Helical" evidence="5">
    <location>
        <begin position="111"/>
        <end position="133"/>
    </location>
</feature>
<dbReference type="CDD" id="cd03155">
    <property type="entry name" value="CD151_like_LEL"/>
    <property type="match status" value="1"/>
</dbReference>
<dbReference type="PANTHER" id="PTHR19282">
    <property type="entry name" value="TETRASPANIN"/>
    <property type="match status" value="1"/>
</dbReference>
<protein>
    <recommendedName>
        <fullName evidence="8">Tetraspanin</fullName>
    </recommendedName>
</protein>
<feature type="transmembrane region" description="Helical" evidence="5">
    <location>
        <begin position="41"/>
        <end position="59"/>
    </location>
</feature>
<keyword evidence="3 5" id="KW-1133">Transmembrane helix</keyword>
<comment type="caution">
    <text evidence="6">The sequence shown here is derived from an EMBL/GenBank/DDBJ whole genome shotgun (WGS) entry which is preliminary data.</text>
</comment>
<evidence type="ECO:0000313" key="6">
    <source>
        <dbReference type="EMBL" id="KAJ8725198.1"/>
    </source>
</evidence>
<dbReference type="EMBL" id="JARGEI010000010">
    <property type="protein sequence ID" value="KAJ8725198.1"/>
    <property type="molecule type" value="Genomic_DNA"/>
</dbReference>
<comment type="subcellular location">
    <subcellularLocation>
        <location evidence="1">Membrane</location>
        <topology evidence="1">Multi-pass membrane protein</topology>
    </subcellularLocation>
</comment>
<evidence type="ECO:0008006" key="8">
    <source>
        <dbReference type="Google" id="ProtNLM"/>
    </source>
</evidence>
<evidence type="ECO:0000256" key="2">
    <source>
        <dbReference type="ARBA" id="ARBA00022692"/>
    </source>
</evidence>
<reference evidence="6" key="1">
    <citation type="submission" date="2023-03" db="EMBL/GenBank/DDBJ databases">
        <title>Chromosome-level genomes of two armyworms, Mythimna separata and Mythimna loreyi, provide insights into the biosynthesis and reception of sex pheromones.</title>
        <authorList>
            <person name="Zhao H."/>
        </authorList>
    </citation>
    <scope>NUCLEOTIDE SEQUENCE</scope>
    <source>
        <strain evidence="6">BeijingLab</strain>
        <tissue evidence="6">Pupa</tissue>
    </source>
</reference>
<organism evidence="6 7">
    <name type="scientific">Mythimna separata</name>
    <name type="common">Oriental armyworm</name>
    <name type="synonym">Pseudaletia separata</name>
    <dbReference type="NCBI Taxonomy" id="271217"/>
    <lineage>
        <taxon>Eukaryota</taxon>
        <taxon>Metazoa</taxon>
        <taxon>Ecdysozoa</taxon>
        <taxon>Arthropoda</taxon>
        <taxon>Hexapoda</taxon>
        <taxon>Insecta</taxon>
        <taxon>Pterygota</taxon>
        <taxon>Neoptera</taxon>
        <taxon>Endopterygota</taxon>
        <taxon>Lepidoptera</taxon>
        <taxon>Glossata</taxon>
        <taxon>Ditrysia</taxon>
        <taxon>Noctuoidea</taxon>
        <taxon>Noctuidae</taxon>
        <taxon>Noctuinae</taxon>
        <taxon>Hadenini</taxon>
        <taxon>Mythimna</taxon>
    </lineage>
</organism>
<feature type="transmembrane region" description="Helical" evidence="5">
    <location>
        <begin position="79"/>
        <end position="99"/>
    </location>
</feature>
<dbReference type="PANTHER" id="PTHR19282:SF544">
    <property type="entry name" value="TETRASPANIN"/>
    <property type="match status" value="1"/>
</dbReference>
<accession>A0AAD7YRE1</accession>
<sequence>MAEEKKKDASALLAKKKKVKPRKSRDADCCSVNFLKCVLHIFNVVFLFAGAGVLGVGAWTVTYRHRYVSLLPTPTYPAIAYLLIIAGAMGVPLCALGCCGLKTENRTSLLCYTYFLLITFILEVGAGGLAYYYEVAVEDELRAELNNTFLSNYALDTTVTNAVDRMQTETEVGTRGRDILILTRTHTLTVQDELRAELNNTFLSNYALDTTVTNAMDRMQTEVGTRGRDILILTRTHTLTVQDELRAELNNTFLSNYALDTTVTNAVDRMQTEVGTRGRDILILTRTHTLTVQDELRAELNNTFLSNYALDTTVTNAVDRMQTEFKCCGAVKYSDWRHSPWHEHDPRLLVPDSCCKSVSSRCGARDHPSNIYYHVSVTVPLLRPVLLLRRREVLGLARARPAPARARLVLQERLLPLRRQGPSLQHILSCLFYCCGAVKYSDWHEHDPRLLVPDSCCKSVSSRCGARDHPSNIYYHGCIEQFTNHIRDHLIILAAVGVGMAVIPVFGFLFSCVLYVKIKHVID</sequence>
<evidence type="ECO:0000256" key="5">
    <source>
        <dbReference type="SAM" id="Phobius"/>
    </source>
</evidence>
<dbReference type="PRINTS" id="PR00259">
    <property type="entry name" value="TMFOUR"/>
</dbReference>
<dbReference type="GO" id="GO:0005886">
    <property type="term" value="C:plasma membrane"/>
    <property type="evidence" value="ECO:0007669"/>
    <property type="project" value="TreeGrafter"/>
</dbReference>
<proteinExistence type="predicted"/>
<dbReference type="SUPFAM" id="SSF48652">
    <property type="entry name" value="Tetraspanin"/>
    <property type="match status" value="2"/>
</dbReference>
<keyword evidence="7" id="KW-1185">Reference proteome</keyword>